<name>A0A382D9R9_9ZZZZ</name>
<reference evidence="1" key="1">
    <citation type="submission" date="2018-05" db="EMBL/GenBank/DDBJ databases">
        <authorList>
            <person name="Lanie J.A."/>
            <person name="Ng W.-L."/>
            <person name="Kazmierczak K.M."/>
            <person name="Andrzejewski T.M."/>
            <person name="Davidsen T.M."/>
            <person name="Wayne K.J."/>
            <person name="Tettelin H."/>
            <person name="Glass J.I."/>
            <person name="Rusch D."/>
            <person name="Podicherti R."/>
            <person name="Tsui H.-C.T."/>
            <person name="Winkler M.E."/>
        </authorList>
    </citation>
    <scope>NUCLEOTIDE SEQUENCE</scope>
</reference>
<protein>
    <submittedName>
        <fullName evidence="1">Uncharacterized protein</fullName>
    </submittedName>
</protein>
<proteinExistence type="predicted"/>
<accession>A0A382D9R9</accession>
<dbReference type="AlphaFoldDB" id="A0A382D9R9"/>
<sequence>MDLKVNVNNVDGSQMAAKIEGTFGLDDNTFDFLAIAFGRIGGQNIGVKLSEEIENKLKELGYNVDEIIDELQKKLISGNLSIPDNLKRESFIDD</sequence>
<gene>
    <name evidence="1" type="ORF">METZ01_LOCUS188090</name>
</gene>
<organism evidence="1">
    <name type="scientific">marine metagenome</name>
    <dbReference type="NCBI Taxonomy" id="408172"/>
    <lineage>
        <taxon>unclassified sequences</taxon>
        <taxon>metagenomes</taxon>
        <taxon>ecological metagenomes</taxon>
    </lineage>
</organism>
<dbReference type="EMBL" id="UINC01038345">
    <property type="protein sequence ID" value="SVB35236.1"/>
    <property type="molecule type" value="Genomic_DNA"/>
</dbReference>
<evidence type="ECO:0000313" key="1">
    <source>
        <dbReference type="EMBL" id="SVB35236.1"/>
    </source>
</evidence>